<comment type="caution">
    <text evidence="4">The sequence shown here is derived from an EMBL/GenBank/DDBJ whole genome shotgun (WGS) entry which is preliminary data.</text>
</comment>
<feature type="domain" description="CheC-like protein" evidence="3">
    <location>
        <begin position="109"/>
        <end position="144"/>
    </location>
</feature>
<dbReference type="GO" id="GO:0006935">
    <property type="term" value="P:chemotaxis"/>
    <property type="evidence" value="ECO:0007669"/>
    <property type="project" value="UniProtKB-KW"/>
</dbReference>
<protein>
    <submittedName>
        <fullName evidence="4">Chemotaxis protein CheC</fullName>
    </submittedName>
</protein>
<reference evidence="4" key="2">
    <citation type="submission" date="2021-06" db="EMBL/GenBank/DDBJ databases">
        <authorList>
            <consortium name="NCBI Pathogen Detection Project"/>
        </authorList>
    </citation>
    <scope>NUCLEOTIDE SEQUENCE</scope>
    <source>
        <strain evidence="4">Clostridioides</strain>
    </source>
</reference>
<name>A0A9P3WVM6_CLODI</name>
<dbReference type="InterPro" id="IPR007597">
    <property type="entry name" value="CheC"/>
</dbReference>
<dbReference type="Gene3D" id="3.40.1550.10">
    <property type="entry name" value="CheC-like"/>
    <property type="match status" value="1"/>
</dbReference>
<dbReference type="InterPro" id="IPR050992">
    <property type="entry name" value="CheZ_family_phosphatases"/>
</dbReference>
<dbReference type="PANTHER" id="PTHR43693:SF1">
    <property type="entry name" value="PROTEIN PHOSPHATASE CHEZ"/>
    <property type="match status" value="1"/>
</dbReference>
<dbReference type="PANTHER" id="PTHR43693">
    <property type="entry name" value="PROTEIN PHOSPHATASE CHEZ"/>
    <property type="match status" value="1"/>
</dbReference>
<gene>
    <name evidence="4" type="ORF">KRQ00_003319</name>
</gene>
<keyword evidence="2" id="KW-0378">Hydrolase</keyword>
<dbReference type="Proteomes" id="UP000879542">
    <property type="component" value="Unassembled WGS sequence"/>
</dbReference>
<organism evidence="4 5">
    <name type="scientific">Clostridioides difficile</name>
    <name type="common">Peptoclostridium difficile</name>
    <dbReference type="NCBI Taxonomy" id="1496"/>
    <lineage>
        <taxon>Bacteria</taxon>
        <taxon>Bacillati</taxon>
        <taxon>Bacillota</taxon>
        <taxon>Clostridia</taxon>
        <taxon>Peptostreptococcales</taxon>
        <taxon>Peptostreptococcaceae</taxon>
        <taxon>Clostridioides</taxon>
    </lineage>
</organism>
<dbReference type="InterPro" id="IPR028976">
    <property type="entry name" value="CheC-like_sf"/>
</dbReference>
<sequence>MINYLELDDVHIDALREIGNIGSGNAITALASMINSNVEVLIPMVKILEYNEATNLLGGPENKVVCILLDMKGDINGMFMFLLDESITQLMLSSLFNKEESTLDEIEAIEISAIKEIGNIMASSYVNAIASMLNMTISVSIPDICIDMVGAVLNVPMIRFSDVGDKVLFIENKFKMSDNYFTSHILMIPEMSSLREILVRLGLEV</sequence>
<evidence type="ECO:0000259" key="3">
    <source>
        <dbReference type="Pfam" id="PF04509"/>
    </source>
</evidence>
<dbReference type="GO" id="GO:0016787">
    <property type="term" value="F:hydrolase activity"/>
    <property type="evidence" value="ECO:0007669"/>
    <property type="project" value="UniProtKB-KW"/>
</dbReference>
<dbReference type="SUPFAM" id="SSF103039">
    <property type="entry name" value="CheC-like"/>
    <property type="match status" value="1"/>
</dbReference>
<accession>A0A9P3WVM6</accession>
<dbReference type="EMBL" id="DAEQIJ010000021">
    <property type="protein sequence ID" value="HBH2621531.1"/>
    <property type="molecule type" value="Genomic_DNA"/>
</dbReference>
<evidence type="ECO:0000256" key="1">
    <source>
        <dbReference type="ARBA" id="ARBA00022500"/>
    </source>
</evidence>
<evidence type="ECO:0000313" key="4">
    <source>
        <dbReference type="EMBL" id="HBH2621531.1"/>
    </source>
</evidence>
<reference evidence="4" key="1">
    <citation type="journal article" date="2018" name="Genome Biol.">
        <title>SKESA: strategic k-mer extension for scrupulous assemblies.</title>
        <authorList>
            <person name="Souvorov A."/>
            <person name="Agarwala R."/>
            <person name="Lipman D.J."/>
        </authorList>
    </citation>
    <scope>NUCLEOTIDE SEQUENCE</scope>
    <source>
        <strain evidence="4">Clostridioides</strain>
    </source>
</reference>
<dbReference type="Pfam" id="PF04509">
    <property type="entry name" value="CheC"/>
    <property type="match status" value="2"/>
</dbReference>
<dbReference type="AlphaFoldDB" id="A0A9P3WVM6"/>
<keyword evidence="1" id="KW-0145">Chemotaxis</keyword>
<evidence type="ECO:0000256" key="2">
    <source>
        <dbReference type="ARBA" id="ARBA00022801"/>
    </source>
</evidence>
<evidence type="ECO:0000313" key="5">
    <source>
        <dbReference type="Proteomes" id="UP000879542"/>
    </source>
</evidence>
<dbReference type="CDD" id="cd17909">
    <property type="entry name" value="CheC_ClassI"/>
    <property type="match status" value="1"/>
</dbReference>
<feature type="domain" description="CheC-like protein" evidence="3">
    <location>
        <begin position="11"/>
        <end position="39"/>
    </location>
</feature>
<proteinExistence type="predicted"/>